<keyword evidence="2" id="KW-1185">Reference proteome</keyword>
<evidence type="ECO:0000313" key="2">
    <source>
        <dbReference type="Proteomes" id="UP000265520"/>
    </source>
</evidence>
<feature type="non-terminal residue" evidence="1">
    <location>
        <position position="62"/>
    </location>
</feature>
<accession>A0A392PFY8</accession>
<proteinExistence type="predicted"/>
<feature type="non-terminal residue" evidence="1">
    <location>
        <position position="1"/>
    </location>
</feature>
<comment type="caution">
    <text evidence="1">The sequence shown here is derived from an EMBL/GenBank/DDBJ whole genome shotgun (WGS) entry which is preliminary data.</text>
</comment>
<evidence type="ECO:0000313" key="1">
    <source>
        <dbReference type="EMBL" id="MCI10389.1"/>
    </source>
</evidence>
<dbReference type="AlphaFoldDB" id="A0A392PFY8"/>
<sequence length="62" mass="6850">VFYLMHGLVGNQQHAVLQQQATTVQQWQPPDQDPLKCNVDASFYGSIGETDWIGGGAFEIIT</sequence>
<reference evidence="1 2" key="1">
    <citation type="journal article" date="2018" name="Front. Plant Sci.">
        <title>Red Clover (Trifolium pratense) and Zigzag Clover (T. medium) - A Picture of Genomic Similarities and Differences.</title>
        <authorList>
            <person name="Dluhosova J."/>
            <person name="Istvanek J."/>
            <person name="Nedelnik J."/>
            <person name="Repkova J."/>
        </authorList>
    </citation>
    <scope>NUCLEOTIDE SEQUENCE [LARGE SCALE GENOMIC DNA]</scope>
    <source>
        <strain evidence="2">cv. 10/8</strain>
        <tissue evidence="1">Leaf</tissue>
    </source>
</reference>
<dbReference type="EMBL" id="LXQA010076051">
    <property type="protein sequence ID" value="MCI10389.1"/>
    <property type="molecule type" value="Genomic_DNA"/>
</dbReference>
<protein>
    <submittedName>
        <fullName evidence="1">Uncharacterized protein</fullName>
    </submittedName>
</protein>
<name>A0A392PFY8_9FABA</name>
<organism evidence="1 2">
    <name type="scientific">Trifolium medium</name>
    <dbReference type="NCBI Taxonomy" id="97028"/>
    <lineage>
        <taxon>Eukaryota</taxon>
        <taxon>Viridiplantae</taxon>
        <taxon>Streptophyta</taxon>
        <taxon>Embryophyta</taxon>
        <taxon>Tracheophyta</taxon>
        <taxon>Spermatophyta</taxon>
        <taxon>Magnoliopsida</taxon>
        <taxon>eudicotyledons</taxon>
        <taxon>Gunneridae</taxon>
        <taxon>Pentapetalae</taxon>
        <taxon>rosids</taxon>
        <taxon>fabids</taxon>
        <taxon>Fabales</taxon>
        <taxon>Fabaceae</taxon>
        <taxon>Papilionoideae</taxon>
        <taxon>50 kb inversion clade</taxon>
        <taxon>NPAAA clade</taxon>
        <taxon>Hologalegina</taxon>
        <taxon>IRL clade</taxon>
        <taxon>Trifolieae</taxon>
        <taxon>Trifolium</taxon>
    </lineage>
</organism>
<dbReference type="Proteomes" id="UP000265520">
    <property type="component" value="Unassembled WGS sequence"/>
</dbReference>